<reference evidence="1 2" key="1">
    <citation type="submission" date="2023-11" db="EMBL/GenBank/DDBJ databases">
        <title>Peredibacter starrii A3.12.</title>
        <authorList>
            <person name="Mitchell R.J."/>
        </authorList>
    </citation>
    <scope>NUCLEOTIDE SEQUENCE [LARGE SCALE GENOMIC DNA]</scope>
    <source>
        <strain evidence="1 2">A3.12</strain>
    </source>
</reference>
<dbReference type="Proteomes" id="UP001324634">
    <property type="component" value="Chromosome"/>
</dbReference>
<evidence type="ECO:0000313" key="2">
    <source>
        <dbReference type="Proteomes" id="UP001324634"/>
    </source>
</evidence>
<keyword evidence="2" id="KW-1185">Reference proteome</keyword>
<dbReference type="KEGG" id="psti:SOO65_13175"/>
<name>A0AAX4HK86_9BACT</name>
<evidence type="ECO:0000313" key="1">
    <source>
        <dbReference type="EMBL" id="WPU63641.1"/>
    </source>
</evidence>
<accession>A0AAX4HK86</accession>
<dbReference type="EMBL" id="CP139487">
    <property type="protein sequence ID" value="WPU63641.1"/>
    <property type="molecule type" value="Genomic_DNA"/>
</dbReference>
<organism evidence="1 2">
    <name type="scientific">Peredibacter starrii</name>
    <dbReference type="NCBI Taxonomy" id="28202"/>
    <lineage>
        <taxon>Bacteria</taxon>
        <taxon>Pseudomonadati</taxon>
        <taxon>Bdellovibrionota</taxon>
        <taxon>Bacteriovoracia</taxon>
        <taxon>Bacteriovoracales</taxon>
        <taxon>Bacteriovoracaceae</taxon>
        <taxon>Peredibacter</taxon>
    </lineage>
</organism>
<sequence length="317" mass="36267">MALQNITQFFASSFIAENALTKTLGEEFVLCENRNVVFHWADFFETCDLIKNQMQNDPVLSEDFKNREAALARLALIPVWIRTENKVHQTTMHDLYEKYILNQTQLLIGVDPFCPIELSFISGTGPFKGMSVAECFNKTTYKDFVLINLLKGKLPKRDFRIRLKSKVLMEYGSDFNQAHLVALEQITTNGLLFSVDSDTFMKKISQSPQVRVLLNTEMLDGGQGKELPELKNHLSQFAFNLMYSSRKEDAIPCNFGDFSVQSSFDFSKEKKVYLFISYEKLAAVHPGSVKNIKNFVAHTRELVRNHYQKNSGNLKTA</sequence>
<gene>
    <name evidence="1" type="ORF">SOO65_13175</name>
</gene>
<dbReference type="RefSeq" id="WP_321390716.1">
    <property type="nucleotide sequence ID" value="NZ_CP139487.1"/>
</dbReference>
<protein>
    <submittedName>
        <fullName evidence="1">Uncharacterized protein</fullName>
    </submittedName>
</protein>
<dbReference type="AlphaFoldDB" id="A0AAX4HK86"/>
<proteinExistence type="predicted"/>